<dbReference type="EMBL" id="CM039432">
    <property type="protein sequence ID" value="KAI4331787.1"/>
    <property type="molecule type" value="Genomic_DNA"/>
</dbReference>
<gene>
    <name evidence="1" type="ORF">L6164_016742</name>
</gene>
<accession>A0ACB9N790</accession>
<evidence type="ECO:0000313" key="2">
    <source>
        <dbReference type="Proteomes" id="UP000828941"/>
    </source>
</evidence>
<proteinExistence type="predicted"/>
<reference evidence="1 2" key="1">
    <citation type="journal article" date="2022" name="DNA Res.">
        <title>Chromosomal-level genome assembly of the orchid tree Bauhinia variegata (Leguminosae; Cercidoideae) supports the allotetraploid origin hypothesis of Bauhinia.</title>
        <authorList>
            <person name="Zhong Y."/>
            <person name="Chen Y."/>
            <person name="Zheng D."/>
            <person name="Pang J."/>
            <person name="Liu Y."/>
            <person name="Luo S."/>
            <person name="Meng S."/>
            <person name="Qian L."/>
            <person name="Wei D."/>
            <person name="Dai S."/>
            <person name="Zhou R."/>
        </authorList>
    </citation>
    <scope>NUCLEOTIDE SEQUENCE [LARGE SCALE GENOMIC DNA]</scope>
    <source>
        <strain evidence="1">BV-YZ2020</strain>
    </source>
</reference>
<organism evidence="1 2">
    <name type="scientific">Bauhinia variegata</name>
    <name type="common">Purple orchid tree</name>
    <name type="synonym">Phanera variegata</name>
    <dbReference type="NCBI Taxonomy" id="167791"/>
    <lineage>
        <taxon>Eukaryota</taxon>
        <taxon>Viridiplantae</taxon>
        <taxon>Streptophyta</taxon>
        <taxon>Embryophyta</taxon>
        <taxon>Tracheophyta</taxon>
        <taxon>Spermatophyta</taxon>
        <taxon>Magnoliopsida</taxon>
        <taxon>eudicotyledons</taxon>
        <taxon>Gunneridae</taxon>
        <taxon>Pentapetalae</taxon>
        <taxon>rosids</taxon>
        <taxon>fabids</taxon>
        <taxon>Fabales</taxon>
        <taxon>Fabaceae</taxon>
        <taxon>Cercidoideae</taxon>
        <taxon>Cercideae</taxon>
        <taxon>Bauhiniinae</taxon>
        <taxon>Bauhinia</taxon>
    </lineage>
</organism>
<comment type="caution">
    <text evidence="1">The sequence shown here is derived from an EMBL/GenBank/DDBJ whole genome shotgun (WGS) entry which is preliminary data.</text>
</comment>
<protein>
    <submittedName>
        <fullName evidence="1">Uncharacterized protein</fullName>
    </submittedName>
</protein>
<evidence type="ECO:0000313" key="1">
    <source>
        <dbReference type="EMBL" id="KAI4331787.1"/>
    </source>
</evidence>
<keyword evidence="2" id="KW-1185">Reference proteome</keyword>
<dbReference type="Proteomes" id="UP000828941">
    <property type="component" value="Chromosome 7"/>
</dbReference>
<sequence length="515" mass="56371">MDRVLEYNEFYGNLPAELGNLTQIERLHLTSNNFTGELPPAFAKLTALKELIMVGSGFSGPIPSGIFSSLKNLTDLEISDLNGPDSTFPQLNEIENLERLILRSCNINGTLPAYLGNMTHLNILYLTGNLLTGLLPGWTENMGTSNSIKPYFCVDTSSCSTTTSLHINCGGPSLTLTADGNKTLVYDADQDVVGAASFEQSRRNWAISNTGEFVDSSGHIPYYAWTDESMTNDLGKTARVSAISLTYYGFCLYEGNYTVSLHFAEIMFTDNKTFSSLGRRVFNVYIQGKLELENFDIVKAAGGVGIVTIQNFTAFVNSSGTLEIFFYWAGKGTTAIPFKSVYGPLISAISVDADFTNPLQSKHGSSMPPWAVGGIVAAGVIIIILAHLLKEKGNLMELVDPRLGSDFKKEEAMVMIEVGLLCTNVTAARRPTMSSVVSMLEGRVVVPALVSDSNESFDEIKLEEMRQYYRNTEENKIIETNTQSASIDGAWTVSSSSAVDLYPVHLDSSYWDKRN</sequence>
<name>A0ACB9N790_BAUVA</name>